<dbReference type="EMBL" id="FZOK01000002">
    <property type="protein sequence ID" value="SNS04282.1"/>
    <property type="molecule type" value="Genomic_DNA"/>
</dbReference>
<proteinExistence type="predicted"/>
<evidence type="ECO:0000313" key="2">
    <source>
        <dbReference type="EMBL" id="SNS04282.1"/>
    </source>
</evidence>
<evidence type="ECO:0008006" key="4">
    <source>
        <dbReference type="Google" id="ProtNLM"/>
    </source>
</evidence>
<name>A0A239B9J7_9BACT</name>
<reference evidence="3" key="1">
    <citation type="submission" date="2017-06" db="EMBL/GenBank/DDBJ databases">
        <authorList>
            <person name="Varghese N."/>
            <person name="Submissions S."/>
        </authorList>
    </citation>
    <scope>NUCLEOTIDE SEQUENCE [LARGE SCALE GENOMIC DNA]</scope>
    <source>
        <strain evidence="3">5C</strain>
    </source>
</reference>
<keyword evidence="1" id="KW-0812">Transmembrane</keyword>
<organism evidence="2 3">
    <name type="scientific">Belliella buryatensis</name>
    <dbReference type="NCBI Taxonomy" id="1500549"/>
    <lineage>
        <taxon>Bacteria</taxon>
        <taxon>Pseudomonadati</taxon>
        <taxon>Bacteroidota</taxon>
        <taxon>Cytophagia</taxon>
        <taxon>Cytophagales</taxon>
        <taxon>Cyclobacteriaceae</taxon>
        <taxon>Belliella</taxon>
    </lineage>
</organism>
<keyword evidence="1" id="KW-0472">Membrane</keyword>
<dbReference type="Proteomes" id="UP000198480">
    <property type="component" value="Unassembled WGS sequence"/>
</dbReference>
<evidence type="ECO:0000256" key="1">
    <source>
        <dbReference type="SAM" id="Phobius"/>
    </source>
</evidence>
<sequence length="920" mass="104714">MPKETHRTLPHYSVQIFKKALIFLLISTLAIAGYFFYNSSYWKGRINALELVAADAVFVFETKEPVMAWNQLVTQPLWARISELPSVKHAESQLLGLDSLVGRSGNLDRSLKGNQLVVSLHNVGKEEFDFLFTLSFAANADRSFVQSLEDNLPELSQINTRNYSQIPIYEFQSVNLERNLSYAKINNVLVASYSSFLVEEAIRLHQNSSVPNFKTAHPELLKSLESPTGLGVFRLTSEGLAKLLLGISRNEQLGLVQQFAVNQMSGNFELKFAEGKFQLEGETFFKKDSRPDFSKGIGDFKVSANLIPNRTAALFRYNFRTPAQFGQLKNLNFQPKSTYRGEIEKKLIEKDFLRKLTGNAFLILMETPVNQQQDKVLLLKTAQIEDQLELLKSFVLETENVGLDNLPTDLYLNQEIFVISTEEFPGHLMEGKFVGFEDTYITSLGEYLVFANSSKSMKVFLDDYRADNTWGKNLQQKRFVGSLDTDSGFSFVLNIPRVWNALLDVSSPNWKVFFEKYGPQLRTFDLLGLSVKDTERDLRAKMDLLYALGPIKTVQGITLTENRSINFSNRLVYGPKTIENFNDGSTDFVVQDELHQFHLITGEGELVFTLPLESPIVSEIYQIDYFKNGKLQILFATENRLYLVDRLGNMIGGYPLEVPGRKLTHLNVVDYDNTRDYRFFIATDQAELFLFNKSGDALEAWDPKEVSANLAVKPAHRRIAGVGDQMLALTLRGDLYFFNRRGEVMLDSPVNLGAAVNSDYIVLERGNAVSSRIVTVTEDGEVVSVNFQGEIAYRNQLPRPDRESKFFLVRDQKEDNYIFAIHEFNKVTIMDAAYKPLFSHNLISEEIELQLFSFGLERQILVLIDKTQEFTYLFDLSGQMLNTLPISSKIPIDIRYSSSQNEYRIFASSGNSLVEYRLPL</sequence>
<protein>
    <recommendedName>
        <fullName evidence="4">DUF3352 domain-containing protein</fullName>
    </recommendedName>
</protein>
<feature type="transmembrane region" description="Helical" evidence="1">
    <location>
        <begin position="20"/>
        <end position="37"/>
    </location>
</feature>
<dbReference type="AlphaFoldDB" id="A0A239B9J7"/>
<evidence type="ECO:0000313" key="3">
    <source>
        <dbReference type="Proteomes" id="UP000198480"/>
    </source>
</evidence>
<keyword evidence="3" id="KW-1185">Reference proteome</keyword>
<keyword evidence="1" id="KW-1133">Transmembrane helix</keyword>
<gene>
    <name evidence="2" type="ORF">SAMN06295967_102209</name>
</gene>
<accession>A0A239B9J7</accession>